<sequence>MESLTIYLIVCPLVFLGGFVDSIAGGGGFISLPAYMMSGLPVHMAIGTNKLSSAMGTSLATYRFAKKGYINLKTAIYCAICALIGSMMGAKTALLIDDKIFKLIMLVILPITSLYVIFNKSLERNKKQCNGEDDFSYKKTLIIAMIVALFIGFYDGFYGPGTGTFLMIALTSFAHMTLNESAGITKVINLTTNITSLCVFLLNGKVMFGLGLVAGFFGIAGNYIGTNLFSDKGVKVVKPLMIVVLSIFFIKLIMETI</sequence>
<feature type="transmembrane region" description="Helical" evidence="8">
    <location>
        <begin position="206"/>
        <end position="224"/>
    </location>
</feature>
<name>A0AAX2ZGA7_9FIRM</name>
<keyword evidence="7 8" id="KW-0472">Membrane</keyword>
<evidence type="ECO:0000256" key="4">
    <source>
        <dbReference type="ARBA" id="ARBA00022475"/>
    </source>
</evidence>
<evidence type="ECO:0000256" key="8">
    <source>
        <dbReference type="RuleBase" id="RU363041"/>
    </source>
</evidence>
<evidence type="ECO:0000313" key="10">
    <source>
        <dbReference type="Proteomes" id="UP001198983"/>
    </source>
</evidence>
<reference evidence="9 10" key="1">
    <citation type="journal article" date="2023" name="Int. J. Syst. Evol. Microbiol.">
        <title>Terrisporobacter hibernicus sp. nov., isolated from bovine faeces in Northern Ireland.</title>
        <authorList>
            <person name="Mitchell M."/>
            <person name="Nguyen S.V."/>
            <person name="Connor M."/>
            <person name="Fairley D.J."/>
            <person name="Donoghue O."/>
            <person name="Marshall H."/>
            <person name="Koolman L."/>
            <person name="McMullan G."/>
            <person name="Schaffer K.E."/>
            <person name="McGrath J.W."/>
            <person name="Fanning S."/>
        </authorList>
    </citation>
    <scope>NUCLEOTIDE SEQUENCE [LARGE SCALE GENOMIC DNA]</scope>
    <source>
        <strain evidence="9 10">MCA3</strain>
    </source>
</reference>
<keyword evidence="5 8" id="KW-0812">Transmembrane</keyword>
<evidence type="ECO:0000313" key="9">
    <source>
        <dbReference type="EMBL" id="UEL47400.1"/>
    </source>
</evidence>
<feature type="transmembrane region" description="Helical" evidence="8">
    <location>
        <begin position="236"/>
        <end position="254"/>
    </location>
</feature>
<keyword evidence="4 8" id="KW-1003">Cell membrane</keyword>
<comment type="similarity">
    <text evidence="2 8">Belongs to the 4-toluene sulfonate uptake permease (TSUP) (TC 2.A.102) family.</text>
</comment>
<accession>A0AAX2ZGA7</accession>
<dbReference type="PANTHER" id="PTHR30269">
    <property type="entry name" value="TRANSMEMBRANE PROTEIN YFCA"/>
    <property type="match status" value="1"/>
</dbReference>
<comment type="subcellular location">
    <subcellularLocation>
        <location evidence="1 8">Cell membrane</location>
        <topology evidence="1 8">Multi-pass membrane protein</topology>
    </subcellularLocation>
</comment>
<proteinExistence type="inferred from homology"/>
<dbReference type="InterPro" id="IPR052017">
    <property type="entry name" value="TSUP"/>
</dbReference>
<gene>
    <name evidence="9" type="ORF">JW646_17515</name>
</gene>
<evidence type="ECO:0000256" key="3">
    <source>
        <dbReference type="ARBA" id="ARBA00022448"/>
    </source>
</evidence>
<dbReference type="AlphaFoldDB" id="A0AAX2ZGA7"/>
<keyword evidence="10" id="KW-1185">Reference proteome</keyword>
<evidence type="ECO:0000256" key="2">
    <source>
        <dbReference type="ARBA" id="ARBA00009142"/>
    </source>
</evidence>
<dbReference type="GO" id="GO:0005886">
    <property type="term" value="C:plasma membrane"/>
    <property type="evidence" value="ECO:0007669"/>
    <property type="project" value="UniProtKB-SubCell"/>
</dbReference>
<keyword evidence="6 8" id="KW-1133">Transmembrane helix</keyword>
<dbReference type="Proteomes" id="UP001198983">
    <property type="component" value="Chromosome"/>
</dbReference>
<feature type="transmembrane region" description="Helical" evidence="8">
    <location>
        <begin position="100"/>
        <end position="118"/>
    </location>
</feature>
<evidence type="ECO:0000256" key="6">
    <source>
        <dbReference type="ARBA" id="ARBA00022989"/>
    </source>
</evidence>
<dbReference type="RefSeq" id="WP_228415841.1">
    <property type="nucleotide sequence ID" value="NZ_CP081135.1"/>
</dbReference>
<feature type="transmembrane region" description="Helical" evidence="8">
    <location>
        <begin position="6"/>
        <end position="30"/>
    </location>
</feature>
<keyword evidence="3" id="KW-0813">Transport</keyword>
<dbReference type="InterPro" id="IPR002781">
    <property type="entry name" value="TM_pro_TauE-like"/>
</dbReference>
<evidence type="ECO:0000256" key="7">
    <source>
        <dbReference type="ARBA" id="ARBA00023136"/>
    </source>
</evidence>
<organism evidence="9 10">
    <name type="scientific">Terrisporobacter hibernicus</name>
    <dbReference type="NCBI Taxonomy" id="2813371"/>
    <lineage>
        <taxon>Bacteria</taxon>
        <taxon>Bacillati</taxon>
        <taxon>Bacillota</taxon>
        <taxon>Clostridia</taxon>
        <taxon>Peptostreptococcales</taxon>
        <taxon>Peptostreptococcaceae</taxon>
        <taxon>Terrisporobacter</taxon>
    </lineage>
</organism>
<dbReference type="Pfam" id="PF01925">
    <property type="entry name" value="TauE"/>
    <property type="match status" value="1"/>
</dbReference>
<dbReference type="PANTHER" id="PTHR30269:SF0">
    <property type="entry name" value="MEMBRANE TRANSPORTER PROTEIN YFCA-RELATED"/>
    <property type="match status" value="1"/>
</dbReference>
<dbReference type="KEGG" id="tem:JW646_17515"/>
<evidence type="ECO:0000256" key="1">
    <source>
        <dbReference type="ARBA" id="ARBA00004651"/>
    </source>
</evidence>
<protein>
    <recommendedName>
        <fullName evidence="8">Probable membrane transporter protein</fullName>
    </recommendedName>
</protein>
<evidence type="ECO:0000256" key="5">
    <source>
        <dbReference type="ARBA" id="ARBA00022692"/>
    </source>
</evidence>
<feature type="transmembrane region" description="Helical" evidence="8">
    <location>
        <begin position="74"/>
        <end position="94"/>
    </location>
</feature>
<feature type="transmembrane region" description="Helical" evidence="8">
    <location>
        <begin position="139"/>
        <end position="157"/>
    </location>
</feature>
<dbReference type="EMBL" id="CP081135">
    <property type="protein sequence ID" value="UEL47400.1"/>
    <property type="molecule type" value="Genomic_DNA"/>
</dbReference>